<keyword evidence="3" id="KW-0808">Transferase</keyword>
<dbReference type="SUPFAM" id="SSF53335">
    <property type="entry name" value="S-adenosyl-L-methionine-dependent methyltransferases"/>
    <property type="match status" value="1"/>
</dbReference>
<gene>
    <name evidence="3" type="ORF">FPZ11_09985</name>
</gene>
<dbReference type="CDD" id="cd02440">
    <property type="entry name" value="AdoMet_MTases"/>
    <property type="match status" value="1"/>
</dbReference>
<accession>A0A5B8M429</accession>
<dbReference type="EMBL" id="CP042305">
    <property type="protein sequence ID" value="QDZ15056.1"/>
    <property type="molecule type" value="Genomic_DNA"/>
</dbReference>
<evidence type="ECO:0000313" key="4">
    <source>
        <dbReference type="Proteomes" id="UP000320216"/>
    </source>
</evidence>
<dbReference type="InterPro" id="IPR029063">
    <property type="entry name" value="SAM-dependent_MTases_sf"/>
</dbReference>
<dbReference type="Gene3D" id="3.40.50.150">
    <property type="entry name" value="Vaccinia Virus protein VP39"/>
    <property type="match status" value="1"/>
</dbReference>
<proteinExistence type="predicted"/>
<keyword evidence="4" id="KW-1185">Reference proteome</keyword>
<dbReference type="OrthoDB" id="9805171at2"/>
<reference evidence="3 4" key="1">
    <citation type="submission" date="2019-07" db="EMBL/GenBank/DDBJ databases">
        <title>Full genome sequence of Humibacter sp. WJ7-1.</title>
        <authorList>
            <person name="Im W.-T."/>
        </authorList>
    </citation>
    <scope>NUCLEOTIDE SEQUENCE [LARGE SCALE GENOMIC DNA]</scope>
    <source>
        <strain evidence="3 4">WJ7-1</strain>
    </source>
</reference>
<dbReference type="GO" id="GO:0008757">
    <property type="term" value="F:S-adenosylmethionine-dependent methyltransferase activity"/>
    <property type="evidence" value="ECO:0007669"/>
    <property type="project" value="InterPro"/>
</dbReference>
<dbReference type="PANTHER" id="PTHR43591">
    <property type="entry name" value="METHYLTRANSFERASE"/>
    <property type="match status" value="1"/>
</dbReference>
<dbReference type="GO" id="GO:0032259">
    <property type="term" value="P:methylation"/>
    <property type="evidence" value="ECO:0007669"/>
    <property type="project" value="UniProtKB-KW"/>
</dbReference>
<evidence type="ECO:0000256" key="1">
    <source>
        <dbReference type="SAM" id="MobiDB-lite"/>
    </source>
</evidence>
<feature type="domain" description="Methyltransferase type 11" evidence="2">
    <location>
        <begin position="103"/>
        <end position="195"/>
    </location>
</feature>
<name>A0A5B8M429_9MICO</name>
<evidence type="ECO:0000313" key="3">
    <source>
        <dbReference type="EMBL" id="QDZ15056.1"/>
    </source>
</evidence>
<sequence>MRWPDIHCSSSRRASTSSAARRASAATVWRRPLGPESWRRPRRRHLADVAAGRGPPHPRLDRVATDWVGTASAYDASFARLCEGAIAALIGCLPSADAVPHVLDAGTGTGRAAAALAQAGFDVTAVDAAQDMVDYAAAQPGGDGIRFERADLLALPYADESFDASVANFVVNHLAVPLTGVRELARVTRPGGVIAVTIWPSEPVSAFNALWNDVIERSGAARPSGLRLPPEDDFERSERGVAGLLTEAGLDQVTATETAWTFSATPESLWLGVEAGIAGIGTTYLAQPRPTQSRMRDAFEAIVDGRGMLDLPSTAIVASGRRPV</sequence>
<protein>
    <submittedName>
        <fullName evidence="3">Methyltransferase domain-containing protein</fullName>
    </submittedName>
</protein>
<evidence type="ECO:0000259" key="2">
    <source>
        <dbReference type="Pfam" id="PF08241"/>
    </source>
</evidence>
<dbReference type="KEGG" id="huw:FPZ11_09985"/>
<dbReference type="InterPro" id="IPR013216">
    <property type="entry name" value="Methyltransf_11"/>
</dbReference>
<dbReference type="Proteomes" id="UP000320216">
    <property type="component" value="Chromosome"/>
</dbReference>
<feature type="compositionally biased region" description="Low complexity" evidence="1">
    <location>
        <begin position="9"/>
        <end position="27"/>
    </location>
</feature>
<keyword evidence="3" id="KW-0489">Methyltransferase</keyword>
<dbReference type="AlphaFoldDB" id="A0A5B8M429"/>
<organism evidence="3 4">
    <name type="scientific">Humibacter ginsenosidimutans</name>
    <dbReference type="NCBI Taxonomy" id="2599293"/>
    <lineage>
        <taxon>Bacteria</taxon>
        <taxon>Bacillati</taxon>
        <taxon>Actinomycetota</taxon>
        <taxon>Actinomycetes</taxon>
        <taxon>Micrococcales</taxon>
        <taxon>Microbacteriaceae</taxon>
        <taxon>Humibacter</taxon>
    </lineage>
</organism>
<feature type="region of interest" description="Disordered" evidence="1">
    <location>
        <begin position="1"/>
        <end position="27"/>
    </location>
</feature>
<dbReference type="Pfam" id="PF08241">
    <property type="entry name" value="Methyltransf_11"/>
    <property type="match status" value="1"/>
</dbReference>